<feature type="transmembrane region" description="Helical" evidence="10">
    <location>
        <begin position="121"/>
        <end position="142"/>
    </location>
</feature>
<evidence type="ECO:0000256" key="8">
    <source>
        <dbReference type="ARBA" id="ARBA00035585"/>
    </source>
</evidence>
<keyword evidence="6" id="KW-0407">Ion channel</keyword>
<keyword evidence="4 10" id="KW-1133">Transmembrane helix</keyword>
<reference evidence="13" key="1">
    <citation type="journal article" date="2019" name="Int. J. Syst. Evol. Microbiol.">
        <title>The Global Catalogue of Microorganisms (GCM) 10K type strain sequencing project: providing services to taxonomists for standard genome sequencing and annotation.</title>
        <authorList>
            <consortium name="The Broad Institute Genomics Platform"/>
            <consortium name="The Broad Institute Genome Sequencing Center for Infectious Disease"/>
            <person name="Wu L."/>
            <person name="Ma J."/>
        </authorList>
    </citation>
    <scope>NUCLEOTIDE SEQUENCE [LARGE SCALE GENOMIC DNA]</scope>
    <source>
        <strain evidence="13">JCM 14546</strain>
    </source>
</reference>
<keyword evidence="2 10" id="KW-1003">Cell membrane</keyword>
<evidence type="ECO:0000256" key="9">
    <source>
        <dbReference type="ARBA" id="ARBA00049940"/>
    </source>
</evidence>
<organism evidence="12 13">
    <name type="scientific">Brevibacterium samyangense</name>
    <dbReference type="NCBI Taxonomy" id="366888"/>
    <lineage>
        <taxon>Bacteria</taxon>
        <taxon>Bacillati</taxon>
        <taxon>Actinomycetota</taxon>
        <taxon>Actinomycetes</taxon>
        <taxon>Micrococcales</taxon>
        <taxon>Brevibacteriaceae</taxon>
        <taxon>Brevibacterium</taxon>
    </lineage>
</organism>
<gene>
    <name evidence="12" type="ORF">GCM10009755_19300</name>
</gene>
<evidence type="ECO:0000256" key="7">
    <source>
        <dbReference type="ARBA" id="ARBA00035120"/>
    </source>
</evidence>
<dbReference type="InterPro" id="IPR003691">
    <property type="entry name" value="FluC"/>
</dbReference>
<name>A0ABP5EV49_9MICO</name>
<comment type="catalytic activity">
    <reaction evidence="8">
        <text>fluoride(in) = fluoride(out)</text>
        <dbReference type="Rhea" id="RHEA:76159"/>
        <dbReference type="ChEBI" id="CHEBI:17051"/>
    </reaction>
    <physiologicalReaction direction="left-to-right" evidence="8">
        <dbReference type="Rhea" id="RHEA:76160"/>
    </physiologicalReaction>
</comment>
<feature type="transmembrane region" description="Helical" evidence="10">
    <location>
        <begin position="23"/>
        <end position="42"/>
    </location>
</feature>
<accession>A0ABP5EV49</accession>
<keyword evidence="5 10" id="KW-0472">Membrane</keyword>
<evidence type="ECO:0000256" key="2">
    <source>
        <dbReference type="ARBA" id="ARBA00022475"/>
    </source>
</evidence>
<evidence type="ECO:0000256" key="1">
    <source>
        <dbReference type="ARBA" id="ARBA00004651"/>
    </source>
</evidence>
<evidence type="ECO:0000313" key="13">
    <source>
        <dbReference type="Proteomes" id="UP001500755"/>
    </source>
</evidence>
<keyword evidence="13" id="KW-1185">Reference proteome</keyword>
<keyword evidence="6" id="KW-0406">Ion transport</keyword>
<comment type="similarity">
    <text evidence="7 10">Belongs to the fluoride channel Fluc/FEX (TC 1.A.43) family.</text>
</comment>
<keyword evidence="3 10" id="KW-0812">Transmembrane</keyword>
<dbReference type="EMBL" id="BAAANO010000017">
    <property type="protein sequence ID" value="GAA2008875.1"/>
    <property type="molecule type" value="Genomic_DNA"/>
</dbReference>
<feature type="transmembrane region" description="Helical" evidence="10">
    <location>
        <begin position="54"/>
        <end position="80"/>
    </location>
</feature>
<evidence type="ECO:0000256" key="3">
    <source>
        <dbReference type="ARBA" id="ARBA00022692"/>
    </source>
</evidence>
<comment type="caution">
    <text evidence="12">The sequence shown here is derived from an EMBL/GenBank/DDBJ whole genome shotgun (WGS) entry which is preliminary data.</text>
</comment>
<feature type="region of interest" description="Disordered" evidence="11">
    <location>
        <begin position="156"/>
        <end position="191"/>
    </location>
</feature>
<evidence type="ECO:0000256" key="5">
    <source>
        <dbReference type="ARBA" id="ARBA00023136"/>
    </source>
</evidence>
<proteinExistence type="inferred from homology"/>
<keyword evidence="6" id="KW-0813">Transport</keyword>
<comment type="subcellular location">
    <subcellularLocation>
        <location evidence="1">Cell membrane</location>
        <topology evidence="1">Multi-pass membrane protein</topology>
    </subcellularLocation>
</comment>
<dbReference type="Pfam" id="PF02537">
    <property type="entry name" value="CRCB"/>
    <property type="match status" value="1"/>
</dbReference>
<comment type="function">
    <text evidence="9">Fluoride-specific ion channel. Important for reducing fluoride concentration in the cell, thus reducing its toxicity.</text>
</comment>
<dbReference type="Proteomes" id="UP001500755">
    <property type="component" value="Unassembled WGS sequence"/>
</dbReference>
<sequence length="191" mass="19470">MSATPNAPVRPRVRRTTGTGSQVHWALGALVVLAGGLIGTWARWATVLALPTEFAAAPLGVLVANAGGTVFLGALVAYSLHAPTRRAELGRLFGAAGICGSLTTASTLGLALATASAGERLVGLVVAVAAGVLAAVLGWWLGTLLRRARNRRLSARRAAAAHHTTLPTRAVENPAGTETEPAGTVTEETSR</sequence>
<feature type="transmembrane region" description="Helical" evidence="10">
    <location>
        <begin position="92"/>
        <end position="115"/>
    </location>
</feature>
<feature type="compositionally biased region" description="Low complexity" evidence="11">
    <location>
        <begin position="156"/>
        <end position="170"/>
    </location>
</feature>
<evidence type="ECO:0000313" key="12">
    <source>
        <dbReference type="EMBL" id="GAA2008875.1"/>
    </source>
</evidence>
<evidence type="ECO:0000256" key="10">
    <source>
        <dbReference type="RuleBase" id="RU004340"/>
    </source>
</evidence>
<evidence type="ECO:0000256" key="11">
    <source>
        <dbReference type="SAM" id="MobiDB-lite"/>
    </source>
</evidence>
<dbReference type="RefSeq" id="WP_344309168.1">
    <property type="nucleotide sequence ID" value="NZ_BAAANO010000017.1"/>
</dbReference>
<protein>
    <recommendedName>
        <fullName evidence="10">Fluoride-specific ion channel</fullName>
    </recommendedName>
</protein>
<evidence type="ECO:0000256" key="6">
    <source>
        <dbReference type="ARBA" id="ARBA00023303"/>
    </source>
</evidence>
<evidence type="ECO:0000256" key="4">
    <source>
        <dbReference type="ARBA" id="ARBA00022989"/>
    </source>
</evidence>